<protein>
    <recommendedName>
        <fullName evidence="4">DUF2946 domain-containing protein</fullName>
    </recommendedName>
</protein>
<sequence length="103" mass="11389">MLRKYLHAYVLSLLLLFSQQAVATHAISHIEDQHTQTKAPHSTFCEQCLHFSSMGSAIPVTPHVLHAATAYEHTFTPPVSRQSIDFPASYTCRAPPLTLVSTS</sequence>
<evidence type="ECO:0000256" key="1">
    <source>
        <dbReference type="SAM" id="SignalP"/>
    </source>
</evidence>
<reference evidence="3" key="1">
    <citation type="submission" date="2017-06" db="EMBL/GenBank/DDBJ databases">
        <authorList>
            <person name="Varghese N."/>
            <person name="Submissions S."/>
        </authorList>
    </citation>
    <scope>NUCLEOTIDE SEQUENCE [LARGE SCALE GENOMIC DNA]</scope>
    <source>
        <strain evidence="3">Ca-68</strain>
    </source>
</reference>
<evidence type="ECO:0000313" key="2">
    <source>
        <dbReference type="EMBL" id="SNR60579.1"/>
    </source>
</evidence>
<dbReference type="EMBL" id="FZOA01000001">
    <property type="protein sequence ID" value="SNR60579.1"/>
    <property type="molecule type" value="Genomic_DNA"/>
</dbReference>
<feature type="chain" id="PRO_5012895867" description="DUF2946 domain-containing protein" evidence="1">
    <location>
        <begin position="24"/>
        <end position="103"/>
    </location>
</feature>
<proteinExistence type="predicted"/>
<dbReference type="Proteomes" id="UP000198305">
    <property type="component" value="Unassembled WGS sequence"/>
</dbReference>
<dbReference type="OrthoDB" id="8537219at2"/>
<name>A0A238XRE7_9PROT</name>
<evidence type="ECO:0008006" key="4">
    <source>
        <dbReference type="Google" id="ProtNLM"/>
    </source>
</evidence>
<organism evidence="2 3">
    <name type="scientific">Methylobacillus rhizosphaerae</name>
    <dbReference type="NCBI Taxonomy" id="551994"/>
    <lineage>
        <taxon>Bacteria</taxon>
        <taxon>Pseudomonadati</taxon>
        <taxon>Pseudomonadota</taxon>
        <taxon>Betaproteobacteria</taxon>
        <taxon>Nitrosomonadales</taxon>
        <taxon>Methylophilaceae</taxon>
        <taxon>Methylobacillus</taxon>
    </lineage>
</organism>
<keyword evidence="1" id="KW-0732">Signal</keyword>
<dbReference type="RefSeq" id="WP_089374248.1">
    <property type="nucleotide sequence ID" value="NZ_FZOA01000001.1"/>
</dbReference>
<keyword evidence="3" id="KW-1185">Reference proteome</keyword>
<accession>A0A238XRE7</accession>
<feature type="signal peptide" evidence="1">
    <location>
        <begin position="1"/>
        <end position="23"/>
    </location>
</feature>
<evidence type="ECO:0000313" key="3">
    <source>
        <dbReference type="Proteomes" id="UP000198305"/>
    </source>
</evidence>
<dbReference type="AlphaFoldDB" id="A0A238XRE7"/>
<gene>
    <name evidence="2" type="ORF">SAMN05192560_0072</name>
</gene>